<name>A0A6G9IES3_9GAMM</name>
<accession>A0A6G9IES3</accession>
<dbReference type="Proteomes" id="UP000501168">
    <property type="component" value="Chromosome"/>
</dbReference>
<dbReference type="SUPFAM" id="SSF51430">
    <property type="entry name" value="NAD(P)-linked oxidoreductase"/>
    <property type="match status" value="1"/>
</dbReference>
<reference evidence="2 3" key="1">
    <citation type="submission" date="2020-03" db="EMBL/GenBank/DDBJ databases">
        <title>Complete genome sequence of Orbus sp. IPMB12 (BCRC 80908).</title>
        <authorList>
            <person name="Lo W.-S."/>
            <person name="Chang T.-H."/>
            <person name="Kuo C.-H."/>
        </authorList>
    </citation>
    <scope>NUCLEOTIDE SEQUENCE [LARGE SCALE GENOMIC DNA]</scope>
    <source>
        <strain evidence="2 3">IPMB12</strain>
    </source>
</reference>
<dbReference type="PRINTS" id="PR00069">
    <property type="entry name" value="ALDKETRDTASE"/>
</dbReference>
<organism evidence="2 3">
    <name type="scientific">Zophobihabitans entericus</name>
    <dbReference type="NCBI Taxonomy" id="1635327"/>
    <lineage>
        <taxon>Bacteria</taxon>
        <taxon>Pseudomonadati</taxon>
        <taxon>Pseudomonadota</taxon>
        <taxon>Gammaproteobacteria</taxon>
        <taxon>Orbales</taxon>
        <taxon>Orbaceae</taxon>
        <taxon>Zophobihabitans</taxon>
    </lineage>
</organism>
<feature type="domain" description="NADP-dependent oxidoreductase" evidence="1">
    <location>
        <begin position="17"/>
        <end position="316"/>
    </location>
</feature>
<dbReference type="PANTHER" id="PTHR43147">
    <property type="entry name" value="PROTEIN TAS"/>
    <property type="match status" value="1"/>
</dbReference>
<dbReference type="PANTHER" id="PTHR43147:SF2">
    <property type="entry name" value="NADP-DEPENDENT OXIDOREDUCTASE DOMAIN-CONTAINING PROTEIN"/>
    <property type="match status" value="1"/>
</dbReference>
<dbReference type="CDD" id="cd19101">
    <property type="entry name" value="AKR_unchar"/>
    <property type="match status" value="1"/>
</dbReference>
<evidence type="ECO:0000259" key="1">
    <source>
        <dbReference type="Pfam" id="PF00248"/>
    </source>
</evidence>
<dbReference type="InterPro" id="IPR036812">
    <property type="entry name" value="NAD(P)_OxRdtase_dom_sf"/>
</dbReference>
<dbReference type="InterPro" id="IPR023210">
    <property type="entry name" value="NADP_OxRdtase_dom"/>
</dbReference>
<dbReference type="KEGG" id="orb:IPMB12_10570"/>
<dbReference type="InParanoid" id="A0A6G9IES3"/>
<dbReference type="GO" id="GO:0016491">
    <property type="term" value="F:oxidoreductase activity"/>
    <property type="evidence" value="ECO:0007669"/>
    <property type="project" value="InterPro"/>
</dbReference>
<gene>
    <name evidence="2" type="ORF">IPMB12_10570</name>
</gene>
<dbReference type="EMBL" id="CP050253">
    <property type="protein sequence ID" value="QIQ22090.1"/>
    <property type="molecule type" value="Genomic_DNA"/>
</dbReference>
<protein>
    <submittedName>
        <fullName evidence="2">Aldo/keto reductase</fullName>
    </submittedName>
</protein>
<dbReference type="Gene3D" id="3.20.20.100">
    <property type="entry name" value="NADP-dependent oxidoreductase domain"/>
    <property type="match status" value="1"/>
</dbReference>
<dbReference type="Pfam" id="PF00248">
    <property type="entry name" value="Aldo_ket_red"/>
    <property type="match status" value="1"/>
</dbReference>
<dbReference type="InterPro" id="IPR020471">
    <property type="entry name" value="AKR"/>
</dbReference>
<dbReference type="RefSeq" id="WP_166917387.1">
    <property type="nucleotide sequence ID" value="NZ_CP050253.1"/>
</dbReference>
<proteinExistence type="predicted"/>
<sequence length="348" mass="39807">MLNKRMNITPEYSTCRVINGGWQLSEGHALQNTIDTAPVLKAFHQLVEQGFNTFDCADIYTGVEELIGQFILERKKSIGRDDTQVHTKFVPDLSILGEIDFNYVERIIVRSLKRLNKERLDLVQFHWWDYNVNGCLDIAGHLVRLKEKGLIANLGTTNFDTKHLKELVKAGYPLVSNQTQYSVLDRRPEKEMVDFCQTNNVKLLCYGSLAGGFLSERWIDQAKPSSLENRSLVKYQLVIEDSLGWDGYQKLLKLMKEIGLKRGCSLSNVATMYVLNKPAVAAAIIGTRSERHILSNQQIFKAELLPEDYKAIDKLINQYPIIDGEPFELERLEGGKHRNIMKMNLNEE</sequence>
<evidence type="ECO:0000313" key="2">
    <source>
        <dbReference type="EMBL" id="QIQ22090.1"/>
    </source>
</evidence>
<keyword evidence="3" id="KW-1185">Reference proteome</keyword>
<dbReference type="AlphaFoldDB" id="A0A6G9IES3"/>
<evidence type="ECO:0000313" key="3">
    <source>
        <dbReference type="Proteomes" id="UP000501168"/>
    </source>
</evidence>